<proteinExistence type="predicted"/>
<dbReference type="EMBL" id="JBHRWK010000104">
    <property type="protein sequence ID" value="MFC3455795.1"/>
    <property type="molecule type" value="Genomic_DNA"/>
</dbReference>
<name>A0ABV7P9I9_9PSEU</name>
<evidence type="ECO:0000313" key="2">
    <source>
        <dbReference type="Proteomes" id="UP001595645"/>
    </source>
</evidence>
<accession>A0ABV7P9I9</accession>
<reference evidence="2" key="1">
    <citation type="journal article" date="2019" name="Int. J. Syst. Evol. Microbiol.">
        <title>The Global Catalogue of Microorganisms (GCM) 10K type strain sequencing project: providing services to taxonomists for standard genome sequencing and annotation.</title>
        <authorList>
            <consortium name="The Broad Institute Genomics Platform"/>
            <consortium name="The Broad Institute Genome Sequencing Center for Infectious Disease"/>
            <person name="Wu L."/>
            <person name="Ma J."/>
        </authorList>
    </citation>
    <scope>NUCLEOTIDE SEQUENCE [LARGE SCALE GENOMIC DNA]</scope>
    <source>
        <strain evidence="2">CGMCC 4.7676</strain>
    </source>
</reference>
<evidence type="ECO:0000313" key="1">
    <source>
        <dbReference type="EMBL" id="MFC3455795.1"/>
    </source>
</evidence>
<keyword evidence="2" id="KW-1185">Reference proteome</keyword>
<protein>
    <submittedName>
        <fullName evidence="1">Uncharacterized protein</fullName>
    </submittedName>
</protein>
<comment type="caution">
    <text evidence="1">The sequence shown here is derived from an EMBL/GenBank/DDBJ whole genome shotgun (WGS) entry which is preliminary data.</text>
</comment>
<dbReference type="Proteomes" id="UP001595645">
    <property type="component" value="Unassembled WGS sequence"/>
</dbReference>
<sequence length="67" mass="7109">MFGHGRGKQNPAVSAFGYQLWEAGDIDLLVWVAASSRDAVLSGFAQASIDIAGIPTNPETSADRFLN</sequence>
<dbReference type="RefSeq" id="WP_378246574.1">
    <property type="nucleotide sequence ID" value="NZ_JBHRWK010000104.1"/>
</dbReference>
<organism evidence="1 2">
    <name type="scientific">Amycolatopsis speibonae</name>
    <dbReference type="NCBI Taxonomy" id="1450224"/>
    <lineage>
        <taxon>Bacteria</taxon>
        <taxon>Bacillati</taxon>
        <taxon>Actinomycetota</taxon>
        <taxon>Actinomycetes</taxon>
        <taxon>Pseudonocardiales</taxon>
        <taxon>Pseudonocardiaceae</taxon>
        <taxon>Amycolatopsis</taxon>
    </lineage>
</organism>
<gene>
    <name evidence="1" type="ORF">ACFOSH_40730</name>
</gene>